<reference evidence="1" key="2">
    <citation type="journal article" date="2015" name="Fish Shellfish Immunol.">
        <title>Early steps in the European eel (Anguilla anguilla)-Vibrio vulnificus interaction in the gills: Role of the RtxA13 toxin.</title>
        <authorList>
            <person name="Callol A."/>
            <person name="Pajuelo D."/>
            <person name="Ebbesson L."/>
            <person name="Teles M."/>
            <person name="MacKenzie S."/>
            <person name="Amaro C."/>
        </authorList>
    </citation>
    <scope>NUCLEOTIDE SEQUENCE</scope>
</reference>
<sequence>MCADGTVVGLSTDSKSANREVAEQLAAWCAECKSETLTFSPDV</sequence>
<organism evidence="1">
    <name type="scientific">Anguilla anguilla</name>
    <name type="common">European freshwater eel</name>
    <name type="synonym">Muraena anguilla</name>
    <dbReference type="NCBI Taxonomy" id="7936"/>
    <lineage>
        <taxon>Eukaryota</taxon>
        <taxon>Metazoa</taxon>
        <taxon>Chordata</taxon>
        <taxon>Craniata</taxon>
        <taxon>Vertebrata</taxon>
        <taxon>Euteleostomi</taxon>
        <taxon>Actinopterygii</taxon>
        <taxon>Neopterygii</taxon>
        <taxon>Teleostei</taxon>
        <taxon>Anguilliformes</taxon>
        <taxon>Anguillidae</taxon>
        <taxon>Anguilla</taxon>
    </lineage>
</organism>
<accession>A0A0E9WA24</accession>
<proteinExistence type="predicted"/>
<protein>
    <submittedName>
        <fullName evidence="1">Uncharacterized protein</fullName>
    </submittedName>
</protein>
<dbReference type="EMBL" id="GBXM01022259">
    <property type="protein sequence ID" value="JAH86318.1"/>
    <property type="molecule type" value="Transcribed_RNA"/>
</dbReference>
<reference evidence="1" key="1">
    <citation type="submission" date="2014-11" db="EMBL/GenBank/DDBJ databases">
        <authorList>
            <person name="Amaro Gonzalez C."/>
        </authorList>
    </citation>
    <scope>NUCLEOTIDE SEQUENCE</scope>
</reference>
<name>A0A0E9WA24_ANGAN</name>
<evidence type="ECO:0000313" key="1">
    <source>
        <dbReference type="EMBL" id="JAH86318.1"/>
    </source>
</evidence>
<dbReference type="AlphaFoldDB" id="A0A0E9WA24"/>